<dbReference type="RefSeq" id="WP_110996887.1">
    <property type="nucleotide sequence ID" value="NZ_QKTW01000002.1"/>
</dbReference>
<keyword evidence="2" id="KW-1185">Reference proteome</keyword>
<dbReference type="EMBL" id="QKTW01000002">
    <property type="protein sequence ID" value="PZF74681.1"/>
    <property type="molecule type" value="Genomic_DNA"/>
</dbReference>
<evidence type="ECO:0000313" key="1">
    <source>
        <dbReference type="EMBL" id="PZF74681.1"/>
    </source>
</evidence>
<name>A0A2W2AHD0_9BACT</name>
<sequence length="263" mass="30704">MKMNLSDSDFIAGSISEKYPVPSLSEEEYLKIPADIRDSVQEHLIEITRKDTGESRKFHVNYYADLILEGFFKSVDETSAYNNKLLILANAKHSLRQLSEFLRPFDDYDFQWQLKKINDTVEYVKEHKEYSTFDEAKVKEPEKDHVQTNTEKLKEILDIHRFFDLPMVKEMRNSADLPSILVNSKLPYKIAMFHLLGFIAYLDSEVFATKSAMYKAIANWLGSTEREVSGNIRVLSSNTNEPKERYTADQYLEKAKRDYNRAK</sequence>
<gene>
    <name evidence="1" type="ORF">DN068_00340</name>
</gene>
<proteinExistence type="predicted"/>
<evidence type="ECO:0000313" key="2">
    <source>
        <dbReference type="Proteomes" id="UP000248745"/>
    </source>
</evidence>
<protein>
    <submittedName>
        <fullName evidence="1">Uncharacterized protein</fullName>
    </submittedName>
</protein>
<comment type="caution">
    <text evidence="1">The sequence shown here is derived from an EMBL/GenBank/DDBJ whole genome shotgun (WGS) entry which is preliminary data.</text>
</comment>
<organism evidence="1 2">
    <name type="scientific">Taibaiella soli</name>
    <dbReference type="NCBI Taxonomy" id="1649169"/>
    <lineage>
        <taxon>Bacteria</taxon>
        <taxon>Pseudomonadati</taxon>
        <taxon>Bacteroidota</taxon>
        <taxon>Chitinophagia</taxon>
        <taxon>Chitinophagales</taxon>
        <taxon>Chitinophagaceae</taxon>
        <taxon>Taibaiella</taxon>
    </lineage>
</organism>
<accession>A0A2W2AHD0</accession>
<dbReference type="Proteomes" id="UP000248745">
    <property type="component" value="Unassembled WGS sequence"/>
</dbReference>
<dbReference type="AlphaFoldDB" id="A0A2W2AHD0"/>
<reference evidence="1 2" key="1">
    <citation type="submission" date="2018-06" db="EMBL/GenBank/DDBJ databases">
        <title>Mucibacter soli gen. nov., sp. nov., a new member of the family Chitinophagaceae producing mucin.</title>
        <authorList>
            <person name="Kim M.-K."/>
            <person name="Park S."/>
            <person name="Kim T.-S."/>
            <person name="Joung Y."/>
            <person name="Han J.-H."/>
            <person name="Kim S.B."/>
        </authorList>
    </citation>
    <scope>NUCLEOTIDE SEQUENCE [LARGE SCALE GENOMIC DNA]</scope>
    <source>
        <strain evidence="1 2">R1-15</strain>
    </source>
</reference>